<protein>
    <submittedName>
        <fullName evidence="1">Uncharacterized protein</fullName>
    </submittedName>
</protein>
<sequence length="29" mass="3425">MPLPKFLCFLAFLSCVQNPTTTQDYRYNL</sequence>
<name>A0A8S5NLK1_9CAUD</name>
<organism evidence="1">
    <name type="scientific">Podoviridae sp. ctsNK10</name>
    <dbReference type="NCBI Taxonomy" id="2826582"/>
    <lineage>
        <taxon>Viruses</taxon>
        <taxon>Duplodnaviria</taxon>
        <taxon>Heunggongvirae</taxon>
        <taxon>Uroviricota</taxon>
        <taxon>Caudoviricetes</taxon>
    </lineage>
</organism>
<proteinExistence type="predicted"/>
<dbReference type="EMBL" id="BK015191">
    <property type="protein sequence ID" value="DAD95223.1"/>
    <property type="molecule type" value="Genomic_DNA"/>
</dbReference>
<accession>A0A8S5NLK1</accession>
<evidence type="ECO:0000313" key="1">
    <source>
        <dbReference type="EMBL" id="DAD95223.1"/>
    </source>
</evidence>
<reference evidence="1" key="1">
    <citation type="journal article" date="2021" name="Proc. Natl. Acad. Sci. U.S.A.">
        <title>A Catalog of Tens of Thousands of Viruses from Human Metagenomes Reveals Hidden Associations with Chronic Diseases.</title>
        <authorList>
            <person name="Tisza M.J."/>
            <person name="Buck C.B."/>
        </authorList>
    </citation>
    <scope>NUCLEOTIDE SEQUENCE</scope>
    <source>
        <strain evidence="1">CtsNK10</strain>
    </source>
</reference>